<protein>
    <submittedName>
        <fullName evidence="3">PIR Superfamily Protein</fullName>
    </submittedName>
</protein>
<feature type="compositionally biased region" description="Basic and acidic residues" evidence="1">
    <location>
        <begin position="232"/>
        <end position="247"/>
    </location>
</feature>
<accession>A0A1A9AKA2</accession>
<gene>
    <name evidence="3" type="ORF">POVWA1_077480</name>
    <name evidence="2" type="ORF">POVWA2_053870</name>
</gene>
<evidence type="ECO:0000313" key="4">
    <source>
        <dbReference type="Proteomes" id="UP000078550"/>
    </source>
</evidence>
<dbReference type="InterPro" id="IPR008780">
    <property type="entry name" value="Plasmodium_Vir"/>
</dbReference>
<dbReference type="AlphaFoldDB" id="A0A1A9AKA2"/>
<dbReference type="EMBL" id="FLRD01001153">
    <property type="protein sequence ID" value="SBT56647.1"/>
    <property type="molecule type" value="Genomic_DNA"/>
</dbReference>
<keyword evidence="5" id="KW-1185">Reference proteome</keyword>
<reference evidence="4 5" key="1">
    <citation type="submission" date="2016-05" db="EMBL/GenBank/DDBJ databases">
        <authorList>
            <person name="Naeem Raeece"/>
        </authorList>
    </citation>
    <scope>NUCLEOTIDE SEQUENCE [LARGE SCALE GENOMIC DNA]</scope>
</reference>
<feature type="region of interest" description="Disordered" evidence="1">
    <location>
        <begin position="232"/>
        <end position="259"/>
    </location>
</feature>
<evidence type="ECO:0000313" key="2">
    <source>
        <dbReference type="EMBL" id="SBT47332.1"/>
    </source>
</evidence>
<evidence type="ECO:0000256" key="1">
    <source>
        <dbReference type="SAM" id="MobiDB-lite"/>
    </source>
</evidence>
<evidence type="ECO:0000313" key="3">
    <source>
        <dbReference type="EMBL" id="SBT56647.1"/>
    </source>
</evidence>
<dbReference type="Pfam" id="PF05795">
    <property type="entry name" value="Plasmodium_Vir"/>
    <property type="match status" value="1"/>
</dbReference>
<feature type="compositionally biased region" description="Polar residues" evidence="1">
    <location>
        <begin position="248"/>
        <end position="259"/>
    </location>
</feature>
<dbReference type="Proteomes" id="UP000078550">
    <property type="component" value="Unassembled WGS sequence"/>
</dbReference>
<proteinExistence type="predicted"/>
<organism evidence="3 5">
    <name type="scientific">Plasmodium ovale wallikeri</name>
    <dbReference type="NCBI Taxonomy" id="864142"/>
    <lineage>
        <taxon>Eukaryota</taxon>
        <taxon>Sar</taxon>
        <taxon>Alveolata</taxon>
        <taxon>Apicomplexa</taxon>
        <taxon>Aconoidasida</taxon>
        <taxon>Haemosporida</taxon>
        <taxon>Plasmodiidae</taxon>
        <taxon>Plasmodium</taxon>
        <taxon>Plasmodium (Plasmodium)</taxon>
    </lineage>
</organism>
<reference evidence="3" key="2">
    <citation type="submission" date="2016-05" db="EMBL/GenBank/DDBJ databases">
        <authorList>
            <person name="Lavstsen T."/>
            <person name="Jespersen J.S."/>
        </authorList>
    </citation>
    <scope>NUCLEOTIDE SEQUENCE [LARGE SCALE GENOMIC DNA]</scope>
</reference>
<evidence type="ECO:0000313" key="5">
    <source>
        <dbReference type="Proteomes" id="UP000078555"/>
    </source>
</evidence>
<dbReference type="EMBL" id="FLRE01000187">
    <property type="protein sequence ID" value="SBT47332.1"/>
    <property type="molecule type" value="Genomic_DNA"/>
</dbReference>
<sequence length="338" mass="39202">MSNKEHFRVLGNLFGISSSDLFSERFYYALNNDFFDLPKYHDLCNKVEDYTGTIKSKRVCERVLKYLKTKSFASSDGNSEYPDCILLNYWLYDTLVKIFGKDDIRHIAAAFGNLQILWNELIEDPNNDSYYRKCKPNFSIVNHNDWEKRKELYDYYVDYDTLFGTGDFYDTKCKEYYKYIEKKQSLYDDFDKVCPHTDNCPELYEKWSLYNPKLVLHKLSCHVQIQKEREDEKARQMEAALKSDRESQSGYTGTSQENSQIGTKIGTSFIGVVPALLTASVLYKFTPLGTLFGNHGVNSQNIINNMDGEGIDGFLAHTQESGHMFFGSGENFISYQPM</sequence>
<dbReference type="Proteomes" id="UP000078555">
    <property type="component" value="Unassembled WGS sequence"/>
</dbReference>
<name>A0A1A9AKA2_PLAOA</name>